<feature type="coiled-coil region" evidence="1">
    <location>
        <begin position="89"/>
        <end position="190"/>
    </location>
</feature>
<dbReference type="EMBL" id="JAUKTV010000002">
    <property type="protein sequence ID" value="KAK0744361.1"/>
    <property type="molecule type" value="Genomic_DNA"/>
</dbReference>
<gene>
    <name evidence="3" type="ORF">B0T21DRAFT_344579</name>
</gene>
<feature type="compositionally biased region" description="Basic residues" evidence="2">
    <location>
        <begin position="311"/>
        <end position="321"/>
    </location>
</feature>
<keyword evidence="1" id="KW-0175">Coiled coil</keyword>
<evidence type="ECO:0000256" key="2">
    <source>
        <dbReference type="SAM" id="MobiDB-lite"/>
    </source>
</evidence>
<name>A0AA40K3A8_9PEZI</name>
<dbReference type="SUPFAM" id="SSF57997">
    <property type="entry name" value="Tropomyosin"/>
    <property type="match status" value="1"/>
</dbReference>
<feature type="compositionally biased region" description="Low complexity" evidence="2">
    <location>
        <begin position="325"/>
        <end position="334"/>
    </location>
</feature>
<evidence type="ECO:0000313" key="3">
    <source>
        <dbReference type="EMBL" id="KAK0744361.1"/>
    </source>
</evidence>
<sequence>MSYNTPFFPTTYPIGEDEHARLKRQLAEAKEDLDIKKAELASAREMMKQHEKKIFDLNYKLSLGAHRVQAADAGVRQTSAQHMSTLEELNKIRQALMISETKLREVERTRDEATGNYRQLSLQYYPAMEELSRTRQLLSSTQAQLKEALTTRAEARGALNLREQVWYYEKAKLESKYESSQTQLRSVQAHLESTEGKLREALKVHDEASKAMSLSAACQYEASKFRDAYEESQKNLHNTQLRLTATQSELEEALKARDMVSDEALKLRMSKLKVTRFDPSEDRIEELRLERDELREERDEIRRERDELVRSHSRSRSRSRRRDSFSFSYSETSI</sequence>
<feature type="region of interest" description="Disordered" evidence="2">
    <location>
        <begin position="295"/>
        <end position="334"/>
    </location>
</feature>
<feature type="coiled-coil region" evidence="1">
    <location>
        <begin position="19"/>
        <end position="53"/>
    </location>
</feature>
<protein>
    <submittedName>
        <fullName evidence="3">Uncharacterized protein</fullName>
    </submittedName>
</protein>
<evidence type="ECO:0000313" key="4">
    <source>
        <dbReference type="Proteomes" id="UP001172159"/>
    </source>
</evidence>
<reference evidence="3" key="1">
    <citation type="submission" date="2023-06" db="EMBL/GenBank/DDBJ databases">
        <title>Genome-scale phylogeny and comparative genomics of the fungal order Sordariales.</title>
        <authorList>
            <consortium name="Lawrence Berkeley National Laboratory"/>
            <person name="Hensen N."/>
            <person name="Bonometti L."/>
            <person name="Westerberg I."/>
            <person name="Brannstrom I.O."/>
            <person name="Guillou S."/>
            <person name="Cros-Aarteil S."/>
            <person name="Calhoun S."/>
            <person name="Haridas S."/>
            <person name="Kuo A."/>
            <person name="Mondo S."/>
            <person name="Pangilinan J."/>
            <person name="Riley R."/>
            <person name="Labutti K."/>
            <person name="Andreopoulos B."/>
            <person name="Lipzen A."/>
            <person name="Chen C."/>
            <person name="Yanf M."/>
            <person name="Daum C."/>
            <person name="Ng V."/>
            <person name="Clum A."/>
            <person name="Steindorff A."/>
            <person name="Ohm R."/>
            <person name="Martin F."/>
            <person name="Silar P."/>
            <person name="Natvig D."/>
            <person name="Lalanne C."/>
            <person name="Gautier V."/>
            <person name="Ament-Velasquez S.L."/>
            <person name="Kruys A."/>
            <person name="Hutchinson M.I."/>
            <person name="Powell A.J."/>
            <person name="Barry K."/>
            <person name="Miller A.N."/>
            <person name="Grigoriev I.V."/>
            <person name="Debuchy R."/>
            <person name="Gladieux P."/>
            <person name="Thoren M.H."/>
            <person name="Johannesson H."/>
        </authorList>
    </citation>
    <scope>NUCLEOTIDE SEQUENCE</scope>
    <source>
        <strain evidence="3">CBS 540.89</strain>
    </source>
</reference>
<evidence type="ECO:0000256" key="1">
    <source>
        <dbReference type="SAM" id="Coils"/>
    </source>
</evidence>
<dbReference type="AlphaFoldDB" id="A0AA40K3A8"/>
<proteinExistence type="predicted"/>
<dbReference type="Proteomes" id="UP001172159">
    <property type="component" value="Unassembled WGS sequence"/>
</dbReference>
<keyword evidence="4" id="KW-1185">Reference proteome</keyword>
<comment type="caution">
    <text evidence="3">The sequence shown here is derived from an EMBL/GenBank/DDBJ whole genome shotgun (WGS) entry which is preliminary data.</text>
</comment>
<feature type="compositionally biased region" description="Basic and acidic residues" evidence="2">
    <location>
        <begin position="295"/>
        <end position="310"/>
    </location>
</feature>
<organism evidence="3 4">
    <name type="scientific">Apiosordaria backusii</name>
    <dbReference type="NCBI Taxonomy" id="314023"/>
    <lineage>
        <taxon>Eukaryota</taxon>
        <taxon>Fungi</taxon>
        <taxon>Dikarya</taxon>
        <taxon>Ascomycota</taxon>
        <taxon>Pezizomycotina</taxon>
        <taxon>Sordariomycetes</taxon>
        <taxon>Sordariomycetidae</taxon>
        <taxon>Sordariales</taxon>
        <taxon>Lasiosphaeriaceae</taxon>
        <taxon>Apiosordaria</taxon>
    </lineage>
</organism>
<accession>A0AA40K3A8</accession>